<reference evidence="2 4" key="1">
    <citation type="submission" date="2017-12" db="EMBL/GenBank/DDBJ databases">
        <title>Draft genome sequence of Ralstonia pickettii 52.</title>
        <authorList>
            <person name="Zheng B."/>
        </authorList>
    </citation>
    <scope>NUCLEOTIDE SEQUENCE [LARGE SCALE GENOMIC DNA]</scope>
    <source>
        <strain evidence="2 4">52</strain>
    </source>
</reference>
<feature type="chain" id="PRO_5014562673" evidence="1">
    <location>
        <begin position="48"/>
        <end position="188"/>
    </location>
</feature>
<evidence type="ECO:0000313" key="4">
    <source>
        <dbReference type="Proteomes" id="UP000234456"/>
    </source>
</evidence>
<evidence type="ECO:0000313" key="2">
    <source>
        <dbReference type="EMBL" id="PLC40156.1"/>
    </source>
</evidence>
<dbReference type="RefSeq" id="WP_102063871.1">
    <property type="nucleotide sequence ID" value="NZ_PKQE01000001.1"/>
</dbReference>
<dbReference type="AlphaFoldDB" id="A0A2N4TKC3"/>
<name>A0A2N4TKC3_RALPI</name>
<evidence type="ECO:0000313" key="3">
    <source>
        <dbReference type="EMBL" id="PLC43189.1"/>
    </source>
</evidence>
<evidence type="ECO:0000256" key="1">
    <source>
        <dbReference type="SAM" id="SignalP"/>
    </source>
</evidence>
<dbReference type="Proteomes" id="UP000234456">
    <property type="component" value="Unassembled WGS sequence"/>
</dbReference>
<organism evidence="2 4">
    <name type="scientific">Ralstonia pickettii</name>
    <name type="common">Burkholderia pickettii</name>
    <dbReference type="NCBI Taxonomy" id="329"/>
    <lineage>
        <taxon>Bacteria</taxon>
        <taxon>Pseudomonadati</taxon>
        <taxon>Pseudomonadota</taxon>
        <taxon>Betaproteobacteria</taxon>
        <taxon>Burkholderiales</taxon>
        <taxon>Burkholderiaceae</taxon>
        <taxon>Ralstonia</taxon>
    </lineage>
</organism>
<feature type="signal peptide" evidence="1">
    <location>
        <begin position="1"/>
        <end position="47"/>
    </location>
</feature>
<protein>
    <submittedName>
        <fullName evidence="2">Uncharacterized protein</fullName>
    </submittedName>
</protein>
<keyword evidence="1" id="KW-0732">Signal</keyword>
<comment type="caution">
    <text evidence="2">The sequence shown here is derived from an EMBL/GenBank/DDBJ whole genome shotgun (WGS) entry which is preliminary data.</text>
</comment>
<accession>A0A2N4TKC3</accession>
<proteinExistence type="predicted"/>
<dbReference type="EMBL" id="PKQE01000008">
    <property type="protein sequence ID" value="PLC40156.1"/>
    <property type="molecule type" value="Genomic_DNA"/>
</dbReference>
<gene>
    <name evidence="3" type="ORF">C0Q88_00110</name>
    <name evidence="2" type="ORF">C0Q88_24440</name>
</gene>
<dbReference type="EMBL" id="PKQE01000001">
    <property type="protein sequence ID" value="PLC43189.1"/>
    <property type="molecule type" value="Genomic_DNA"/>
</dbReference>
<sequence>MRVCLSFWRLHVTVEFSPIKNFNQQQAHMAYRFLVALLLAATSTAYAETQQAVFLVSTYHSDAPWKSMAVLNTIPAESGAVVEQGIRVGTAKCLNGGLTSQQAFHGVAVKIVPRNVDASGNVLAHVSVHASFVRDVRKVANGGCEEMVADLDEADFDQDITLASGATATMVSGPFRVEVGPYKLEAAP</sequence>